<organism evidence="15 16">
    <name type="scientific">Limihaloglobus sulfuriphilus</name>
    <dbReference type="NCBI Taxonomy" id="1851148"/>
    <lineage>
        <taxon>Bacteria</taxon>
        <taxon>Pseudomonadati</taxon>
        <taxon>Planctomycetota</taxon>
        <taxon>Phycisphaerae</taxon>
        <taxon>Sedimentisphaerales</taxon>
        <taxon>Sedimentisphaeraceae</taxon>
        <taxon>Limihaloglobus</taxon>
    </lineage>
</organism>
<evidence type="ECO:0000256" key="7">
    <source>
        <dbReference type="ARBA" id="ARBA00023098"/>
    </source>
</evidence>
<keyword evidence="16" id="KW-1185">Reference proteome</keyword>
<keyword evidence="4 12" id="KW-0444">Lipid biosynthesis</keyword>
<dbReference type="NCBIfam" id="NF006829">
    <property type="entry name" value="PRK09352.1"/>
    <property type="match status" value="1"/>
</dbReference>
<dbReference type="KEGG" id="pbas:SMSP2_02191"/>
<feature type="active site" evidence="12">
    <location>
        <position position="290"/>
    </location>
</feature>
<evidence type="ECO:0000256" key="1">
    <source>
        <dbReference type="ARBA" id="ARBA00005194"/>
    </source>
</evidence>
<evidence type="ECO:0000256" key="5">
    <source>
        <dbReference type="ARBA" id="ARBA00022679"/>
    </source>
</evidence>
<evidence type="ECO:0000256" key="9">
    <source>
        <dbReference type="ARBA" id="ARBA00023268"/>
    </source>
</evidence>
<keyword evidence="6 12" id="KW-0276">Fatty acid metabolism</keyword>
<dbReference type="EMBL" id="CP019646">
    <property type="protein sequence ID" value="AQQ71812.1"/>
    <property type="molecule type" value="Genomic_DNA"/>
</dbReference>
<dbReference type="GO" id="GO:0033818">
    <property type="term" value="F:beta-ketoacyl-acyl-carrier-protein synthase III activity"/>
    <property type="evidence" value="ECO:0007669"/>
    <property type="project" value="UniProtKB-UniRule"/>
</dbReference>
<keyword evidence="9 12" id="KW-0511">Multifunctional enzyme</keyword>
<dbReference type="RefSeq" id="WP_146683951.1">
    <property type="nucleotide sequence ID" value="NZ_CP019646.1"/>
</dbReference>
<dbReference type="PANTHER" id="PTHR43091">
    <property type="entry name" value="3-OXOACYL-[ACYL-CARRIER-PROTEIN] SYNTHASE"/>
    <property type="match status" value="1"/>
</dbReference>
<evidence type="ECO:0000256" key="3">
    <source>
        <dbReference type="ARBA" id="ARBA00012333"/>
    </source>
</evidence>
<evidence type="ECO:0000256" key="10">
    <source>
        <dbReference type="ARBA" id="ARBA00023315"/>
    </source>
</evidence>
<evidence type="ECO:0000256" key="4">
    <source>
        <dbReference type="ARBA" id="ARBA00022516"/>
    </source>
</evidence>
<dbReference type="InterPro" id="IPR004655">
    <property type="entry name" value="FabH"/>
</dbReference>
<dbReference type="FunFam" id="3.40.47.10:FF:000004">
    <property type="entry name" value="3-oxoacyl-[acyl-carrier-protein] synthase 3"/>
    <property type="match status" value="1"/>
</dbReference>
<dbReference type="InterPro" id="IPR013751">
    <property type="entry name" value="ACP_syn_III_N"/>
</dbReference>
<protein>
    <recommendedName>
        <fullName evidence="3 12">Beta-ketoacyl-[acyl-carrier-protein] synthase III</fullName>
        <shortName evidence="12">Beta-ketoacyl-ACP synthase III</shortName>
        <shortName evidence="12">KAS III</shortName>
        <ecNumber evidence="3 12">2.3.1.180</ecNumber>
    </recommendedName>
    <alternativeName>
        <fullName evidence="12">3-oxoacyl-[acyl-carrier-protein] synthase 3</fullName>
    </alternativeName>
    <alternativeName>
        <fullName evidence="12">3-oxoacyl-[acyl-carrier-protein] synthase III</fullName>
    </alternativeName>
</protein>
<dbReference type="Pfam" id="PF08545">
    <property type="entry name" value="ACP_syn_III"/>
    <property type="match status" value="1"/>
</dbReference>
<evidence type="ECO:0000259" key="14">
    <source>
        <dbReference type="Pfam" id="PF08545"/>
    </source>
</evidence>
<comment type="subunit">
    <text evidence="12">Homodimer.</text>
</comment>
<evidence type="ECO:0000256" key="8">
    <source>
        <dbReference type="ARBA" id="ARBA00023160"/>
    </source>
</evidence>
<gene>
    <name evidence="15" type="primary">fabH_1</name>
    <name evidence="12" type="synonym">fabH</name>
    <name evidence="15" type="ORF">SMSP2_02191</name>
</gene>
<evidence type="ECO:0000313" key="15">
    <source>
        <dbReference type="EMBL" id="AQQ71812.1"/>
    </source>
</evidence>
<comment type="similarity">
    <text evidence="2 12">Belongs to the thiolase-like superfamily. FabH family.</text>
</comment>
<dbReference type="InterPro" id="IPR016039">
    <property type="entry name" value="Thiolase-like"/>
</dbReference>
<dbReference type="AlphaFoldDB" id="A0A1Q2MHT2"/>
<dbReference type="PANTHER" id="PTHR43091:SF1">
    <property type="entry name" value="BETA-KETOACYL-[ACYL-CARRIER-PROTEIN] SYNTHASE III, CHLOROPLASTIC"/>
    <property type="match status" value="1"/>
</dbReference>
<evidence type="ECO:0000256" key="2">
    <source>
        <dbReference type="ARBA" id="ARBA00008642"/>
    </source>
</evidence>
<keyword evidence="7 12" id="KW-0443">Lipid metabolism</keyword>
<reference evidence="16" key="1">
    <citation type="submission" date="2017-02" db="EMBL/GenBank/DDBJ databases">
        <title>Comparative genomics and description of representatives of a novel lineage of planctomycetes thriving in anoxic sediments.</title>
        <authorList>
            <person name="Spring S."/>
            <person name="Bunk B."/>
            <person name="Sproer C."/>
        </authorList>
    </citation>
    <scope>NUCLEOTIDE SEQUENCE [LARGE SCALE GENOMIC DNA]</scope>
    <source>
        <strain evidence="16">SM-Chi-D1</strain>
    </source>
</reference>
<evidence type="ECO:0000313" key="16">
    <source>
        <dbReference type="Proteomes" id="UP000188181"/>
    </source>
</evidence>
<dbReference type="STRING" id="1851148.SMSP2_02191"/>
<proteinExistence type="inferred from homology"/>
<evidence type="ECO:0000256" key="12">
    <source>
        <dbReference type="HAMAP-Rule" id="MF_01815"/>
    </source>
</evidence>
<feature type="domain" description="Beta-ketoacyl-[acyl-carrier-protein] synthase III N-terminal" evidence="14">
    <location>
        <begin position="113"/>
        <end position="192"/>
    </location>
</feature>
<dbReference type="Pfam" id="PF08541">
    <property type="entry name" value="ACP_syn_III_C"/>
    <property type="match status" value="1"/>
</dbReference>
<dbReference type="InterPro" id="IPR013747">
    <property type="entry name" value="ACP_syn_III_C"/>
</dbReference>
<comment type="domain">
    <text evidence="12">The last Arg residue of the ACP-binding site is essential for the weak association between ACP/AcpP and FabH.</text>
</comment>
<dbReference type="EC" id="2.3.1.180" evidence="3 12"/>
<comment type="catalytic activity">
    <reaction evidence="11">
        <text>malonyl-[ACP] + acetyl-CoA + H(+) = 3-oxobutanoyl-[ACP] + CO2 + CoA</text>
        <dbReference type="Rhea" id="RHEA:12080"/>
        <dbReference type="Rhea" id="RHEA-COMP:9623"/>
        <dbReference type="Rhea" id="RHEA-COMP:9625"/>
        <dbReference type="ChEBI" id="CHEBI:15378"/>
        <dbReference type="ChEBI" id="CHEBI:16526"/>
        <dbReference type="ChEBI" id="CHEBI:57287"/>
        <dbReference type="ChEBI" id="CHEBI:57288"/>
        <dbReference type="ChEBI" id="CHEBI:78449"/>
        <dbReference type="ChEBI" id="CHEBI:78450"/>
        <dbReference type="EC" id="2.3.1.180"/>
    </reaction>
    <physiologicalReaction direction="left-to-right" evidence="11">
        <dbReference type="Rhea" id="RHEA:12081"/>
    </physiologicalReaction>
</comment>
<comment type="pathway">
    <text evidence="1 12">Lipid metabolism; fatty acid biosynthesis.</text>
</comment>
<dbReference type="HAMAP" id="MF_01815">
    <property type="entry name" value="FabH"/>
    <property type="match status" value="1"/>
</dbReference>
<accession>A0A1Q2MHT2</accession>
<keyword evidence="8 12" id="KW-0275">Fatty acid biosynthesis</keyword>
<evidence type="ECO:0000259" key="13">
    <source>
        <dbReference type="Pfam" id="PF08541"/>
    </source>
</evidence>
<dbReference type="Proteomes" id="UP000188181">
    <property type="component" value="Chromosome"/>
</dbReference>
<dbReference type="GO" id="GO:0006633">
    <property type="term" value="P:fatty acid biosynthetic process"/>
    <property type="evidence" value="ECO:0007669"/>
    <property type="project" value="UniProtKB-UniRule"/>
</dbReference>
<dbReference type="UniPathway" id="UPA00094"/>
<feature type="active site" evidence="12">
    <location>
        <position position="119"/>
    </location>
</feature>
<dbReference type="GO" id="GO:0005737">
    <property type="term" value="C:cytoplasm"/>
    <property type="evidence" value="ECO:0007669"/>
    <property type="project" value="UniProtKB-SubCell"/>
</dbReference>
<feature type="domain" description="Beta-ketoacyl-[acyl-carrier-protein] synthase III C-terminal" evidence="13">
    <location>
        <begin position="244"/>
        <end position="332"/>
    </location>
</feature>
<dbReference type="CDD" id="cd00830">
    <property type="entry name" value="KAS_III"/>
    <property type="match status" value="1"/>
</dbReference>
<keyword evidence="10 12" id="KW-0012">Acyltransferase</keyword>
<name>A0A1Q2MHT2_9BACT</name>
<sequence length="333" mass="36122">MGSNNKIFGAYISGTGSFVPDKILTNADLSKMVDTSDEWITTRTGIKERRIANENETTAYLSIEACRNAMEMAGLGPEEIGAVIIGTITPEMVFPSTGCFVQQALGLKNAFAFDLQAACSGFLYSLSVAEAFVKMGKYNNILVLGAETLSTIVDYNERTSCILFGDGAGAAVVSRTDDTSKGVLYTNCGADGGGWESLYCKAYGSRYPVSRPLEDESDKFMKLQGREVYQLAVRTIVDEFNLCLKSHDLDKSQIKMIIPHQMNARIIESSSKRLGLSEDQVYINIAKYGNTSAASIPIALDECVRQGILTKGDYSILIAFGAGLTWASALIKF</sequence>
<evidence type="ECO:0000256" key="6">
    <source>
        <dbReference type="ARBA" id="ARBA00022832"/>
    </source>
</evidence>
<dbReference type="SUPFAM" id="SSF53901">
    <property type="entry name" value="Thiolase-like"/>
    <property type="match status" value="1"/>
</dbReference>
<dbReference type="GO" id="GO:0004315">
    <property type="term" value="F:3-oxoacyl-[acyl-carrier-protein] synthase activity"/>
    <property type="evidence" value="ECO:0007669"/>
    <property type="project" value="InterPro"/>
</dbReference>
<keyword evidence="12" id="KW-0963">Cytoplasm</keyword>
<feature type="active site" evidence="12">
    <location>
        <position position="260"/>
    </location>
</feature>
<dbReference type="NCBIfam" id="TIGR00747">
    <property type="entry name" value="fabH"/>
    <property type="match status" value="1"/>
</dbReference>
<comment type="function">
    <text evidence="12">Catalyzes the condensation reaction of fatty acid synthesis by the addition to an acyl acceptor of two carbons from malonyl-ACP. Catalyzes the first condensation reaction which initiates fatty acid synthesis and may therefore play a role in governing the total rate of fatty acid production. Possesses both acetoacetyl-ACP synthase and acetyl transacylase activities. Its substrate specificity determines the biosynthesis of branched-chain and/or straight-chain of fatty acids.</text>
</comment>
<evidence type="ECO:0000256" key="11">
    <source>
        <dbReference type="ARBA" id="ARBA00051096"/>
    </source>
</evidence>
<dbReference type="OrthoDB" id="9815506at2"/>
<comment type="subcellular location">
    <subcellularLocation>
        <location evidence="12">Cytoplasm</location>
    </subcellularLocation>
</comment>
<comment type="caution">
    <text evidence="12">Lacks conserved residue(s) required for the propagation of feature annotation.</text>
</comment>
<dbReference type="Gene3D" id="3.40.47.10">
    <property type="match status" value="1"/>
</dbReference>
<keyword evidence="5 12" id="KW-0808">Transferase</keyword>